<organism evidence="2 3">
    <name type="scientific">Marmota monax</name>
    <name type="common">Woodchuck</name>
    <dbReference type="NCBI Taxonomy" id="9995"/>
    <lineage>
        <taxon>Eukaryota</taxon>
        <taxon>Metazoa</taxon>
        <taxon>Chordata</taxon>
        <taxon>Craniata</taxon>
        <taxon>Vertebrata</taxon>
        <taxon>Euteleostomi</taxon>
        <taxon>Mammalia</taxon>
        <taxon>Eutheria</taxon>
        <taxon>Euarchontoglires</taxon>
        <taxon>Glires</taxon>
        <taxon>Rodentia</taxon>
        <taxon>Sciuromorpha</taxon>
        <taxon>Sciuridae</taxon>
        <taxon>Xerinae</taxon>
        <taxon>Marmotini</taxon>
        <taxon>Marmota</taxon>
    </lineage>
</organism>
<name>A0A5E4BS53_MARMO</name>
<accession>A0A5E4BS53</accession>
<proteinExistence type="predicted"/>
<protein>
    <submittedName>
        <fullName evidence="2">Uncharacterized protein</fullName>
    </submittedName>
</protein>
<evidence type="ECO:0000313" key="3">
    <source>
        <dbReference type="Proteomes" id="UP000335636"/>
    </source>
</evidence>
<evidence type="ECO:0000313" key="1">
    <source>
        <dbReference type="EMBL" id="KAF7469586.1"/>
    </source>
</evidence>
<dbReference type="Proteomes" id="UP000662637">
    <property type="component" value="Unassembled WGS sequence"/>
</dbReference>
<evidence type="ECO:0000313" key="2">
    <source>
        <dbReference type="EMBL" id="VTJ72454.1"/>
    </source>
</evidence>
<dbReference type="AlphaFoldDB" id="A0A5E4BS53"/>
<reference evidence="2 3" key="1">
    <citation type="submission" date="2019-04" db="EMBL/GenBank/DDBJ databases">
        <authorList>
            <person name="Alioto T."/>
            <person name="Alioto T."/>
        </authorList>
    </citation>
    <scope>NUCLEOTIDE SEQUENCE [LARGE SCALE GENOMIC DNA]</scope>
</reference>
<dbReference type="Proteomes" id="UP000335636">
    <property type="component" value="Unassembled WGS sequence"/>
</dbReference>
<gene>
    <name evidence="1" type="ORF">GHT09_019135</name>
    <name evidence="2" type="ORF">MONAX_5E006540</name>
</gene>
<dbReference type="EMBL" id="CABDUW010000622">
    <property type="protein sequence ID" value="VTJ72454.1"/>
    <property type="molecule type" value="Genomic_DNA"/>
</dbReference>
<sequence length="55" mass="6341">MARLLGTSSGLAIGEDRMTRWSREFKTRIFLLKTFEVRSFHPPLCKPLGVLKNPH</sequence>
<reference evidence="1" key="2">
    <citation type="submission" date="2020-08" db="EMBL/GenBank/DDBJ databases">
        <authorList>
            <person name="Shumante A."/>
            <person name="Zimin A.V."/>
            <person name="Puiu D."/>
            <person name="Salzberg S.L."/>
        </authorList>
    </citation>
    <scope>NUCLEOTIDE SEQUENCE</scope>
    <source>
        <strain evidence="1">WC2-LM</strain>
        <tissue evidence="1">Liver</tissue>
    </source>
</reference>
<dbReference type="EMBL" id="WJEC01007634">
    <property type="protein sequence ID" value="KAF7469586.1"/>
    <property type="molecule type" value="Genomic_DNA"/>
</dbReference>
<keyword evidence="3" id="KW-1185">Reference proteome</keyword>